<dbReference type="PANTHER" id="PTHR44169">
    <property type="entry name" value="NADPH-DEPENDENT 1-ACYLDIHYDROXYACETONE PHOSPHATE REDUCTASE"/>
    <property type="match status" value="1"/>
</dbReference>
<organism evidence="4 6">
    <name type="scientific">Glycomyces lechevalierae</name>
    <dbReference type="NCBI Taxonomy" id="256034"/>
    <lineage>
        <taxon>Bacteria</taxon>
        <taxon>Bacillati</taxon>
        <taxon>Actinomycetota</taxon>
        <taxon>Actinomycetes</taxon>
        <taxon>Glycomycetales</taxon>
        <taxon>Glycomycetaceae</taxon>
        <taxon>Glycomyces</taxon>
    </lineage>
</organism>
<dbReference type="Proteomes" id="UP001183604">
    <property type="component" value="Unassembled WGS sequence"/>
</dbReference>
<protein>
    <submittedName>
        <fullName evidence="5">NAD(P)-dependent dehydrogenase (Short-subunit alcohol dehydrogenase family)</fullName>
    </submittedName>
    <submittedName>
        <fullName evidence="4">SDR family NAD(P)-dependent oxidoreductase</fullName>
    </submittedName>
</protein>
<dbReference type="InterPro" id="IPR002347">
    <property type="entry name" value="SDR_fam"/>
</dbReference>
<evidence type="ECO:0000256" key="2">
    <source>
        <dbReference type="ARBA" id="ARBA00023002"/>
    </source>
</evidence>
<dbReference type="GO" id="GO:0016491">
    <property type="term" value="F:oxidoreductase activity"/>
    <property type="evidence" value="ECO:0007669"/>
    <property type="project" value="UniProtKB-KW"/>
</dbReference>
<dbReference type="EMBL" id="JAPZVQ010000002">
    <property type="protein sequence ID" value="MDA1384426.1"/>
    <property type="molecule type" value="Genomic_DNA"/>
</dbReference>
<keyword evidence="7" id="KW-1185">Reference proteome</keyword>
<accession>A0A9X3PFC5</accession>
<evidence type="ECO:0000313" key="6">
    <source>
        <dbReference type="Proteomes" id="UP001145799"/>
    </source>
</evidence>
<dbReference type="RefSeq" id="WP_270120876.1">
    <property type="nucleotide sequence ID" value="NZ_BAAAOM010000007.1"/>
</dbReference>
<dbReference type="SUPFAM" id="SSF51735">
    <property type="entry name" value="NAD(P)-binding Rossmann-fold domains"/>
    <property type="match status" value="1"/>
</dbReference>
<gene>
    <name evidence="5" type="ORF">J2S69_001784</name>
    <name evidence="4" type="ORF">O2L01_05480</name>
</gene>
<dbReference type="PRINTS" id="PR00080">
    <property type="entry name" value="SDRFAMILY"/>
</dbReference>
<dbReference type="AlphaFoldDB" id="A0A9X3PFC5"/>
<keyword evidence="2" id="KW-0560">Oxidoreductase</keyword>
<dbReference type="Gene3D" id="3.40.50.720">
    <property type="entry name" value="NAD(P)-binding Rossmann-like Domain"/>
    <property type="match status" value="1"/>
</dbReference>
<proteinExistence type="inferred from homology"/>
<evidence type="ECO:0000313" key="5">
    <source>
        <dbReference type="EMBL" id="MDR7338065.1"/>
    </source>
</evidence>
<dbReference type="EMBL" id="JAVDYD010000001">
    <property type="protein sequence ID" value="MDR7338065.1"/>
    <property type="molecule type" value="Genomic_DNA"/>
</dbReference>
<evidence type="ECO:0000256" key="1">
    <source>
        <dbReference type="ARBA" id="ARBA00006484"/>
    </source>
</evidence>
<reference evidence="5 7" key="2">
    <citation type="submission" date="2023-07" db="EMBL/GenBank/DDBJ databases">
        <title>Sequencing the genomes of 1000 actinobacteria strains.</title>
        <authorList>
            <person name="Klenk H.-P."/>
        </authorList>
    </citation>
    <scope>NUCLEOTIDE SEQUENCE [LARGE SCALE GENOMIC DNA]</scope>
    <source>
        <strain evidence="5 7">DSM 44724</strain>
    </source>
</reference>
<reference evidence="4" key="1">
    <citation type="submission" date="2022-12" db="EMBL/GenBank/DDBJ databases">
        <title>Gycomyces niveus sp.nov., a novel actinomycete isolated from soil in Shouguang.</title>
        <authorList>
            <person name="Yang X."/>
        </authorList>
    </citation>
    <scope>NUCLEOTIDE SEQUENCE</scope>
    <source>
        <strain evidence="4">DSM 44724</strain>
    </source>
</reference>
<evidence type="ECO:0000313" key="7">
    <source>
        <dbReference type="Proteomes" id="UP001183604"/>
    </source>
</evidence>
<dbReference type="PANTHER" id="PTHR44169:SF6">
    <property type="entry name" value="NADPH-DEPENDENT 1-ACYLDIHYDROXYACETONE PHOSPHATE REDUCTASE"/>
    <property type="match status" value="1"/>
</dbReference>
<evidence type="ECO:0000256" key="3">
    <source>
        <dbReference type="RuleBase" id="RU000363"/>
    </source>
</evidence>
<sequence length="289" mass="30243">MGNTPAVLLTGANGGIGTPAALDLAARGFTVYAGMRRLGHGPFDGVARIREIRLDVTDPDSVAEAIARIERERGGQGLQAVVNNAGVIVQGPLELVPDDELQRQFAVNVFGPVRVVKAALPLLRAGAGRIVNVGAPTAYLPMPFNGPISSSKAALHSLTAALRGELAAWDLPVTVVVPGLVDTAIFTKAADAQRTVPVPAEREALYRQHLAALERSAAKQRPEATTGTVRAIAAAVTDRRVKPEYFSGANARVLSKMLARLPRPVRESAVASALGVKGIQAPRETARAA</sequence>
<comment type="similarity">
    <text evidence="1 3">Belongs to the short-chain dehydrogenases/reductases (SDR) family.</text>
</comment>
<dbReference type="Proteomes" id="UP001145799">
    <property type="component" value="Unassembled WGS sequence"/>
</dbReference>
<evidence type="ECO:0000313" key="4">
    <source>
        <dbReference type="EMBL" id="MDA1384426.1"/>
    </source>
</evidence>
<dbReference type="InterPro" id="IPR036291">
    <property type="entry name" value="NAD(P)-bd_dom_sf"/>
</dbReference>
<name>A0A9X3PFC5_9ACTN</name>
<comment type="caution">
    <text evidence="4">The sequence shown here is derived from an EMBL/GenBank/DDBJ whole genome shotgun (WGS) entry which is preliminary data.</text>
</comment>
<dbReference type="PRINTS" id="PR00081">
    <property type="entry name" value="GDHRDH"/>
</dbReference>
<dbReference type="Pfam" id="PF00106">
    <property type="entry name" value="adh_short"/>
    <property type="match status" value="1"/>
</dbReference>